<dbReference type="Pfam" id="PF05199">
    <property type="entry name" value="GMC_oxred_C"/>
    <property type="match status" value="1"/>
</dbReference>
<comment type="caution">
    <text evidence="3">The sequence shown here is derived from an EMBL/GenBank/DDBJ whole genome shotgun (WGS) entry which is preliminary data.</text>
</comment>
<evidence type="ECO:0000313" key="3">
    <source>
        <dbReference type="EMBL" id="KAK2594100.1"/>
    </source>
</evidence>
<dbReference type="AlphaFoldDB" id="A0AAJ0CJN3"/>
<proteinExistence type="inferred from homology"/>
<dbReference type="PANTHER" id="PTHR11552">
    <property type="entry name" value="GLUCOSE-METHANOL-CHOLINE GMC OXIDOREDUCTASE"/>
    <property type="match status" value="1"/>
</dbReference>
<evidence type="ECO:0000256" key="1">
    <source>
        <dbReference type="ARBA" id="ARBA00010790"/>
    </source>
</evidence>
<accession>A0AAJ0CJN3</accession>
<evidence type="ECO:0000259" key="2">
    <source>
        <dbReference type="Pfam" id="PF05199"/>
    </source>
</evidence>
<name>A0AAJ0CJN3_9HYPO</name>
<feature type="domain" description="Glucose-methanol-choline oxidoreductase C-terminal" evidence="2">
    <location>
        <begin position="24"/>
        <end position="180"/>
    </location>
</feature>
<dbReference type="InterPro" id="IPR007867">
    <property type="entry name" value="GMC_OxRtase_C"/>
</dbReference>
<dbReference type="GO" id="GO:0050660">
    <property type="term" value="F:flavin adenine dinucleotide binding"/>
    <property type="evidence" value="ECO:0007669"/>
    <property type="project" value="InterPro"/>
</dbReference>
<sequence>MNVTAAYPTDDRYFTLAAYNPYARSRGHLHITGPGIDDPLDFKTGMLSDPEGSDIQVLTWLYKKQRQVANKMSCQRGQVSPGPVFPPNSSVSNELAMGSTRETNPTFSPGDDDAIELWIRKTVATPFHSLGTCKMAAESDFGVVDNNLNVHGVKGLKIADLSIAPGNVSGNTMNTAVVIGEKAADIIIKEV</sequence>
<reference evidence="3" key="1">
    <citation type="submission" date="2023-06" db="EMBL/GenBank/DDBJ databases">
        <title>Conoideocrella luteorostrata (Hypocreales: Clavicipitaceae), a potential biocontrol fungus for elongate hemlock scale in United States Christmas tree production areas.</title>
        <authorList>
            <person name="Barrett H."/>
            <person name="Lovett B."/>
            <person name="Macias A.M."/>
            <person name="Stajich J.E."/>
            <person name="Kasson M.T."/>
        </authorList>
    </citation>
    <scope>NUCLEOTIDE SEQUENCE</scope>
    <source>
        <strain evidence="3">ARSEF 14590</strain>
    </source>
</reference>
<dbReference type="EMBL" id="JASWJB010000181">
    <property type="protein sequence ID" value="KAK2594100.1"/>
    <property type="molecule type" value="Genomic_DNA"/>
</dbReference>
<gene>
    <name evidence="3" type="ORF">QQS21_008203</name>
</gene>
<dbReference type="SUPFAM" id="SSF51905">
    <property type="entry name" value="FAD/NAD(P)-binding domain"/>
    <property type="match status" value="1"/>
</dbReference>
<dbReference type="PANTHER" id="PTHR11552:SF78">
    <property type="entry name" value="GLUCOSE-METHANOL-CHOLINE OXIDOREDUCTASE N-TERMINAL DOMAIN-CONTAINING PROTEIN"/>
    <property type="match status" value="1"/>
</dbReference>
<protein>
    <recommendedName>
        <fullName evidence="2">Glucose-methanol-choline oxidoreductase C-terminal domain-containing protein</fullName>
    </recommendedName>
</protein>
<evidence type="ECO:0000313" key="4">
    <source>
        <dbReference type="Proteomes" id="UP001251528"/>
    </source>
</evidence>
<keyword evidence="4" id="KW-1185">Reference proteome</keyword>
<dbReference type="InterPro" id="IPR036188">
    <property type="entry name" value="FAD/NAD-bd_sf"/>
</dbReference>
<dbReference type="InterPro" id="IPR012132">
    <property type="entry name" value="GMC_OxRdtase"/>
</dbReference>
<dbReference type="Proteomes" id="UP001251528">
    <property type="component" value="Unassembled WGS sequence"/>
</dbReference>
<dbReference type="Gene3D" id="3.30.560.10">
    <property type="entry name" value="Glucose Oxidase, domain 3"/>
    <property type="match status" value="1"/>
</dbReference>
<dbReference type="SUPFAM" id="SSF54373">
    <property type="entry name" value="FAD-linked reductases, C-terminal domain"/>
    <property type="match status" value="1"/>
</dbReference>
<dbReference type="Gene3D" id="3.50.50.60">
    <property type="entry name" value="FAD/NAD(P)-binding domain"/>
    <property type="match status" value="1"/>
</dbReference>
<organism evidence="3 4">
    <name type="scientific">Conoideocrella luteorostrata</name>
    <dbReference type="NCBI Taxonomy" id="1105319"/>
    <lineage>
        <taxon>Eukaryota</taxon>
        <taxon>Fungi</taxon>
        <taxon>Dikarya</taxon>
        <taxon>Ascomycota</taxon>
        <taxon>Pezizomycotina</taxon>
        <taxon>Sordariomycetes</taxon>
        <taxon>Hypocreomycetidae</taxon>
        <taxon>Hypocreales</taxon>
        <taxon>Clavicipitaceae</taxon>
        <taxon>Conoideocrella</taxon>
    </lineage>
</organism>
<dbReference type="GO" id="GO:0016614">
    <property type="term" value="F:oxidoreductase activity, acting on CH-OH group of donors"/>
    <property type="evidence" value="ECO:0007669"/>
    <property type="project" value="InterPro"/>
</dbReference>
<comment type="similarity">
    <text evidence="1">Belongs to the GMC oxidoreductase family.</text>
</comment>